<dbReference type="KEGG" id="broo:brsh051_21250"/>
<dbReference type="PANTHER" id="PTHR42685">
    <property type="entry name" value="GERANYLGERANYL DIPHOSPHATE REDUCTASE"/>
    <property type="match status" value="1"/>
</dbReference>
<dbReference type="Pfam" id="PF01494">
    <property type="entry name" value="FAD_binding_3"/>
    <property type="match status" value="1"/>
</dbReference>
<evidence type="ECO:0000313" key="2">
    <source>
        <dbReference type="EMBL" id="BEH02844.1"/>
    </source>
</evidence>
<dbReference type="Gene3D" id="3.50.50.60">
    <property type="entry name" value="FAD/NAD(P)-binding domain"/>
    <property type="match status" value="1"/>
</dbReference>
<dbReference type="InterPro" id="IPR002938">
    <property type="entry name" value="FAD-bd"/>
</dbReference>
<dbReference type="PRINTS" id="PR00420">
    <property type="entry name" value="RNGMNOXGNASE"/>
</dbReference>
<dbReference type="GO" id="GO:0071949">
    <property type="term" value="F:FAD binding"/>
    <property type="evidence" value="ECO:0007669"/>
    <property type="project" value="InterPro"/>
</dbReference>
<dbReference type="AlphaFoldDB" id="A0AAN0MI04"/>
<dbReference type="EMBL" id="AP028056">
    <property type="protein sequence ID" value="BEH02844.1"/>
    <property type="molecule type" value="Genomic_DNA"/>
</dbReference>
<gene>
    <name evidence="2" type="ORF">brsh051_21250</name>
</gene>
<dbReference type="Proteomes" id="UP001431656">
    <property type="component" value="Chromosome"/>
</dbReference>
<evidence type="ECO:0000259" key="1">
    <source>
        <dbReference type="Pfam" id="PF01494"/>
    </source>
</evidence>
<dbReference type="NCBIfam" id="TIGR02032">
    <property type="entry name" value="GG-red-SF"/>
    <property type="match status" value="1"/>
</dbReference>
<dbReference type="InterPro" id="IPR050407">
    <property type="entry name" value="Geranylgeranyl_reductase"/>
</dbReference>
<evidence type="ECO:0000313" key="3">
    <source>
        <dbReference type="Proteomes" id="UP001431656"/>
    </source>
</evidence>
<dbReference type="GO" id="GO:0016628">
    <property type="term" value="F:oxidoreductase activity, acting on the CH-CH group of donors, NAD or NADP as acceptor"/>
    <property type="evidence" value="ECO:0007669"/>
    <property type="project" value="InterPro"/>
</dbReference>
<dbReference type="PANTHER" id="PTHR42685:SF22">
    <property type="entry name" value="CONDITIONED MEDIUM FACTOR RECEPTOR 1"/>
    <property type="match status" value="1"/>
</dbReference>
<reference evidence="2" key="1">
    <citation type="journal article" date="2024" name="Int. J. Syst. Evol. Microbiol.">
        <title>Brooklawnia propionicigenes sp. nov., a facultatively anaerobic, propionate-producing bacterium isolated from a methanogenic reactor treating waste from cattle farms.</title>
        <authorList>
            <person name="Akita Y."/>
            <person name="Ueki A."/>
            <person name="Tonouchi A."/>
            <person name="Sugawara Y."/>
            <person name="Honma S."/>
            <person name="Kaku N."/>
            <person name="Ueki K."/>
        </authorList>
    </citation>
    <scope>NUCLEOTIDE SEQUENCE</scope>
    <source>
        <strain evidence="2">SH051</strain>
    </source>
</reference>
<sequence length="426" mass="46164">MTFADPQATQDADVVVVGAGPGGSSAATFLARQGLDVLLLEKSEFPREKVCGDGLTPRTVRMLGRLGIDTSPSSGWVRNKGLRIHGGRTEPFTMAWPELTAFPDFGLVCPRSVFDDLLAGTAVQAGARLHTGVRVSAPIVDDRSGRVVGVTDARGREYRAPIVVACDGVSSRLAEATGRTRLAKRPLGVAVRSYYTSPKSDMEWIESYLELWDGKPGESNLLPGYGWVFGLGDGSANVGLGMLDSSKAFGKTDYRQLMRTWLDNTPEEWGFREANRLEPIRGAALPMAINRAPLYRDGLMLVGDSAGMVNPFNGEGISYAMESAEMAARAIVDARARGFGSPGAELAFQSYPNQVKQAWGGYYRLGTVFVQLIGRPEIMHLCVTYGLPRKHLMYLVHKLLAHLTDEPPADLSDRLIALMSRVAPST</sequence>
<protein>
    <submittedName>
        <fullName evidence="2">Geranylgeranyl reductase family protein</fullName>
    </submittedName>
</protein>
<dbReference type="InterPro" id="IPR011777">
    <property type="entry name" value="Geranylgeranyl_Rdtase_fam"/>
</dbReference>
<dbReference type="RefSeq" id="WP_286264801.1">
    <property type="nucleotide sequence ID" value="NZ_AP028056.1"/>
</dbReference>
<dbReference type="InterPro" id="IPR036188">
    <property type="entry name" value="FAD/NAD-bd_sf"/>
</dbReference>
<dbReference type="SUPFAM" id="SSF51905">
    <property type="entry name" value="FAD/NAD(P)-binding domain"/>
    <property type="match status" value="1"/>
</dbReference>
<feature type="domain" description="FAD-binding" evidence="1">
    <location>
        <begin position="11"/>
        <end position="330"/>
    </location>
</feature>
<accession>A0AAN0MI04</accession>
<keyword evidence="3" id="KW-1185">Reference proteome</keyword>
<proteinExistence type="predicted"/>
<organism evidence="2 3">
    <name type="scientific">Brooklawnia propionicigenes</name>
    <dbReference type="NCBI Taxonomy" id="3041175"/>
    <lineage>
        <taxon>Bacteria</taxon>
        <taxon>Bacillati</taxon>
        <taxon>Actinomycetota</taxon>
        <taxon>Actinomycetes</taxon>
        <taxon>Propionibacteriales</taxon>
        <taxon>Propionibacteriaceae</taxon>
        <taxon>Brooklawnia</taxon>
    </lineage>
</organism>
<name>A0AAN0MI04_9ACTN</name>